<evidence type="ECO:0000256" key="1">
    <source>
        <dbReference type="SAM" id="Phobius"/>
    </source>
</evidence>
<comment type="caution">
    <text evidence="2">The sequence shown here is derived from an EMBL/GenBank/DDBJ whole genome shotgun (WGS) entry which is preliminary data.</text>
</comment>
<keyword evidence="3" id="KW-1185">Reference proteome</keyword>
<feature type="transmembrane region" description="Helical" evidence="1">
    <location>
        <begin position="125"/>
        <end position="144"/>
    </location>
</feature>
<keyword evidence="1" id="KW-0472">Membrane</keyword>
<keyword evidence="1" id="KW-0812">Transmembrane</keyword>
<sequence>MYTGLLHLHSFLRWVILVLLIIALVRHFNGMMDKNAYTKKDRKTDLFLMISAHTTFLIGLIQWLIGDLGLKNIMKLGFGEVMKSAPYRFFAVEHFVGMLIAIVLITIGRGKGKPATAAGPQHKQAFWLFLIALVVILASIPWPFREAIARPWFPGM</sequence>
<evidence type="ECO:0008006" key="4">
    <source>
        <dbReference type="Google" id="ProtNLM"/>
    </source>
</evidence>
<keyword evidence="1" id="KW-1133">Transmembrane helix</keyword>
<feature type="transmembrane region" description="Helical" evidence="1">
    <location>
        <begin position="85"/>
        <end position="105"/>
    </location>
</feature>
<dbReference type="RefSeq" id="WP_046369366.1">
    <property type="nucleotide sequence ID" value="NZ_BBWV01000002.1"/>
</dbReference>
<name>A0A0E9N2F3_9BACT</name>
<dbReference type="Proteomes" id="UP000033121">
    <property type="component" value="Unassembled WGS sequence"/>
</dbReference>
<feature type="transmembrane region" description="Helical" evidence="1">
    <location>
        <begin position="6"/>
        <end position="25"/>
    </location>
</feature>
<evidence type="ECO:0000313" key="2">
    <source>
        <dbReference type="EMBL" id="GAO43500.1"/>
    </source>
</evidence>
<organism evidence="2 3">
    <name type="scientific">Flavihumibacter petaseus NBRC 106054</name>
    <dbReference type="NCBI Taxonomy" id="1220578"/>
    <lineage>
        <taxon>Bacteria</taxon>
        <taxon>Pseudomonadati</taxon>
        <taxon>Bacteroidota</taxon>
        <taxon>Chitinophagia</taxon>
        <taxon>Chitinophagales</taxon>
        <taxon>Chitinophagaceae</taxon>
        <taxon>Flavihumibacter</taxon>
    </lineage>
</organism>
<dbReference type="EMBL" id="BBWV01000002">
    <property type="protein sequence ID" value="GAO43500.1"/>
    <property type="molecule type" value="Genomic_DNA"/>
</dbReference>
<reference evidence="2 3" key="1">
    <citation type="submission" date="2015-04" db="EMBL/GenBank/DDBJ databases">
        <title>Whole genome shotgun sequence of Flavihumibacter petaseus NBRC 106054.</title>
        <authorList>
            <person name="Miyazawa S."/>
            <person name="Hosoyama A."/>
            <person name="Hashimoto M."/>
            <person name="Noguchi M."/>
            <person name="Tsuchikane K."/>
            <person name="Ohji S."/>
            <person name="Yamazoe A."/>
            <person name="Ichikawa N."/>
            <person name="Kimura A."/>
            <person name="Fujita N."/>
        </authorList>
    </citation>
    <scope>NUCLEOTIDE SEQUENCE [LARGE SCALE GENOMIC DNA]</scope>
    <source>
        <strain evidence="2 3">NBRC 106054</strain>
    </source>
</reference>
<dbReference type="AlphaFoldDB" id="A0A0E9N2F3"/>
<dbReference type="OrthoDB" id="329514at2"/>
<proteinExistence type="predicted"/>
<protein>
    <recommendedName>
        <fullName evidence="4">Cytochrome B</fullName>
    </recommendedName>
</protein>
<accession>A0A0E9N2F3</accession>
<evidence type="ECO:0000313" key="3">
    <source>
        <dbReference type="Proteomes" id="UP000033121"/>
    </source>
</evidence>
<dbReference type="STRING" id="1220578.FPE01S_02_06050"/>
<feature type="transmembrane region" description="Helical" evidence="1">
    <location>
        <begin position="46"/>
        <end position="65"/>
    </location>
</feature>
<gene>
    <name evidence="2" type="ORF">FPE01S_02_06050</name>
</gene>